<accession>A0ABV5F4P2</accession>
<evidence type="ECO:0000256" key="3">
    <source>
        <dbReference type="ARBA" id="ARBA00022989"/>
    </source>
</evidence>
<reference evidence="6 7" key="1">
    <citation type="submission" date="2024-09" db="EMBL/GenBank/DDBJ databases">
        <authorList>
            <person name="Sun Q."/>
            <person name="Mori K."/>
        </authorList>
    </citation>
    <scope>NUCLEOTIDE SEQUENCE [LARGE SCALE GENOMIC DNA]</scope>
    <source>
        <strain evidence="6 7">CECT 8286</strain>
    </source>
</reference>
<protein>
    <submittedName>
        <fullName evidence="6">DUF4870 domain-containing protein</fullName>
    </submittedName>
</protein>
<keyword evidence="2 5" id="KW-0812">Transmembrane</keyword>
<dbReference type="Proteomes" id="UP001589605">
    <property type="component" value="Unassembled WGS sequence"/>
</dbReference>
<comment type="subcellular location">
    <subcellularLocation>
        <location evidence="1">Membrane</location>
        <topology evidence="1">Multi-pass membrane protein</topology>
    </subcellularLocation>
</comment>
<evidence type="ECO:0000313" key="6">
    <source>
        <dbReference type="EMBL" id="MFB9054113.1"/>
    </source>
</evidence>
<feature type="transmembrane region" description="Helical" evidence="5">
    <location>
        <begin position="100"/>
        <end position="127"/>
    </location>
</feature>
<keyword evidence="4 5" id="KW-0472">Membrane</keyword>
<evidence type="ECO:0000256" key="1">
    <source>
        <dbReference type="ARBA" id="ARBA00004141"/>
    </source>
</evidence>
<dbReference type="RefSeq" id="WP_382383545.1">
    <property type="nucleotide sequence ID" value="NZ_JBHMEZ010000012.1"/>
</dbReference>
<organism evidence="6 7">
    <name type="scientific">Formosa undariae</name>
    <dbReference type="NCBI Taxonomy" id="1325436"/>
    <lineage>
        <taxon>Bacteria</taxon>
        <taxon>Pseudomonadati</taxon>
        <taxon>Bacteroidota</taxon>
        <taxon>Flavobacteriia</taxon>
        <taxon>Flavobacteriales</taxon>
        <taxon>Flavobacteriaceae</taxon>
        <taxon>Formosa</taxon>
    </lineage>
</organism>
<feature type="transmembrane region" description="Helical" evidence="5">
    <location>
        <begin position="12"/>
        <end position="38"/>
    </location>
</feature>
<evidence type="ECO:0000313" key="7">
    <source>
        <dbReference type="Proteomes" id="UP001589605"/>
    </source>
</evidence>
<dbReference type="InterPro" id="IPR019109">
    <property type="entry name" value="MamF_MmsF"/>
</dbReference>
<keyword evidence="3 5" id="KW-1133">Transmembrane helix</keyword>
<dbReference type="Pfam" id="PF09685">
    <property type="entry name" value="MamF_MmsF"/>
    <property type="match status" value="1"/>
</dbReference>
<proteinExistence type="predicted"/>
<feature type="transmembrane region" description="Helical" evidence="5">
    <location>
        <begin position="59"/>
        <end position="80"/>
    </location>
</feature>
<gene>
    <name evidence="6" type="ORF">ACFFVB_13575</name>
</gene>
<evidence type="ECO:0000256" key="4">
    <source>
        <dbReference type="ARBA" id="ARBA00023136"/>
    </source>
</evidence>
<keyword evidence="7" id="KW-1185">Reference proteome</keyword>
<dbReference type="EMBL" id="JBHMEZ010000012">
    <property type="protein sequence ID" value="MFB9054113.1"/>
    <property type="molecule type" value="Genomic_DNA"/>
</dbReference>
<evidence type="ECO:0000256" key="5">
    <source>
        <dbReference type="SAM" id="Phobius"/>
    </source>
</evidence>
<name>A0ABV5F4P2_9FLAO</name>
<evidence type="ECO:0000256" key="2">
    <source>
        <dbReference type="ARBA" id="ARBA00022692"/>
    </source>
</evidence>
<sequence length="148" mass="17010">MPNTSQRNIAAFLHLSTFCGFIFPFGNLIAPIILWTMTKDKSMFIDKHGKEVINFQISIFLYTVILGIITIPFFFYNLFSGFEFIDFHMVESFQFSFNEIFSLVFLGSVLIGLAIIAFVIELTLILLASLKAKEGKEFQYPLTIHFIK</sequence>
<comment type="caution">
    <text evidence="6">The sequence shown here is derived from an EMBL/GenBank/DDBJ whole genome shotgun (WGS) entry which is preliminary data.</text>
</comment>